<keyword evidence="5 9" id="KW-1133">Transmembrane helix</keyword>
<comment type="subcellular location">
    <subcellularLocation>
        <location evidence="1">Membrane</location>
        <topology evidence="1">Multi-pass membrane protein</topology>
    </subcellularLocation>
</comment>
<dbReference type="VEuPathDB" id="FungiDB:I7I51_01589"/>
<evidence type="ECO:0000256" key="2">
    <source>
        <dbReference type="ARBA" id="ARBA00022448"/>
    </source>
</evidence>
<gene>
    <name evidence="10" type="ORF">I7I51_01589</name>
</gene>
<feature type="transmembrane region" description="Helical" evidence="9">
    <location>
        <begin position="61"/>
        <end position="81"/>
    </location>
</feature>
<feature type="transmembrane region" description="Helical" evidence="9">
    <location>
        <begin position="183"/>
        <end position="205"/>
    </location>
</feature>
<keyword evidence="2" id="KW-0813">Transport</keyword>
<organism evidence="10 11">
    <name type="scientific">Ajellomyces capsulatus</name>
    <name type="common">Darling's disease fungus</name>
    <name type="synonym">Histoplasma capsulatum</name>
    <dbReference type="NCBI Taxonomy" id="5037"/>
    <lineage>
        <taxon>Eukaryota</taxon>
        <taxon>Fungi</taxon>
        <taxon>Dikarya</taxon>
        <taxon>Ascomycota</taxon>
        <taxon>Pezizomycotina</taxon>
        <taxon>Eurotiomycetes</taxon>
        <taxon>Eurotiomycetidae</taxon>
        <taxon>Onygenales</taxon>
        <taxon>Ajellomycetaceae</taxon>
        <taxon>Histoplasma</taxon>
    </lineage>
</organism>
<evidence type="ECO:0000256" key="1">
    <source>
        <dbReference type="ARBA" id="ARBA00004141"/>
    </source>
</evidence>
<dbReference type="EMBL" id="CP069114">
    <property type="protein sequence ID" value="QSS64521.1"/>
    <property type="molecule type" value="Genomic_DNA"/>
</dbReference>
<name>A0A8A1MF25_AJECA</name>
<protein>
    <submittedName>
        <fullName evidence="10">Monosaccharide-P-dolichol utilization protein</fullName>
    </submittedName>
</protein>
<reference evidence="10" key="1">
    <citation type="submission" date="2021-01" db="EMBL/GenBank/DDBJ databases">
        <title>Chromosome-level genome assembly of a human fungal pathogen reveals clustering of transcriptionally co-regulated genes.</title>
        <authorList>
            <person name="Voorhies M."/>
            <person name="Cohen S."/>
            <person name="Shea T.P."/>
            <person name="Petrus S."/>
            <person name="Munoz J.F."/>
            <person name="Poplawski S."/>
            <person name="Goldman W.E."/>
            <person name="Michael T."/>
            <person name="Cuomo C.A."/>
            <person name="Sil A."/>
            <person name="Beyhan S."/>
        </authorList>
    </citation>
    <scope>NUCLEOTIDE SEQUENCE</scope>
    <source>
        <strain evidence="10">WU24</strain>
    </source>
</reference>
<evidence type="ECO:0000256" key="4">
    <source>
        <dbReference type="ARBA" id="ARBA00022737"/>
    </source>
</evidence>
<sequence length="310" mass="32779">MGSLQQILEILQTNLLNPLQPYLRPITSSLPEPVDDALLSLLGEHCHSTLIRSLDLTTDPACLPLAVSKTLGVAIVTFSAIVKVPQILKLLSSRSSAGVSFTSYALETTSLLITLAYNARQKFPFSTYGESALIAAQDIVVGILVLLFSGQTAAAGAFVTAAASIVYALMFSGETFVDQATMAYLQAGAGILGIASKVPQILTVWQEGGTGQLSAFAVFNYLLGSMMRIFTTIQEVDDKLLLYGFVAGFGLNLVLGLQMLYYWNGPATAPVNKPAGKGHQRMAEVQIPVAKGSGVSSSSSGKAPTTRRRG</sequence>
<dbReference type="PANTHER" id="PTHR12226">
    <property type="entry name" value="MANNOSE-P-DOLICHOL UTILIZATION DEFECT 1 LEC35 -RELATED"/>
    <property type="match status" value="1"/>
</dbReference>
<dbReference type="OrthoDB" id="271506at2759"/>
<dbReference type="Proteomes" id="UP000663671">
    <property type="component" value="Chromosome 1"/>
</dbReference>
<keyword evidence="6 9" id="KW-0472">Membrane</keyword>
<feature type="transmembrane region" description="Helical" evidence="9">
    <location>
        <begin position="242"/>
        <end position="263"/>
    </location>
</feature>
<evidence type="ECO:0000313" key="11">
    <source>
        <dbReference type="Proteomes" id="UP000663671"/>
    </source>
</evidence>
<evidence type="ECO:0000256" key="3">
    <source>
        <dbReference type="ARBA" id="ARBA00022692"/>
    </source>
</evidence>
<dbReference type="GO" id="GO:0016020">
    <property type="term" value="C:membrane"/>
    <property type="evidence" value="ECO:0007669"/>
    <property type="project" value="UniProtKB-SubCell"/>
</dbReference>
<dbReference type="Pfam" id="PF04193">
    <property type="entry name" value="PQ-loop"/>
    <property type="match status" value="2"/>
</dbReference>
<evidence type="ECO:0000256" key="9">
    <source>
        <dbReference type="SAM" id="Phobius"/>
    </source>
</evidence>
<evidence type="ECO:0000256" key="7">
    <source>
        <dbReference type="ARBA" id="ARBA00038475"/>
    </source>
</evidence>
<feature type="transmembrane region" description="Helical" evidence="9">
    <location>
        <begin position="101"/>
        <end position="119"/>
    </location>
</feature>
<dbReference type="PANTHER" id="PTHR12226:SF2">
    <property type="entry name" value="MANNOSE-P-DOLICHOL UTILIZATION DEFECT 1 PROTEIN"/>
    <property type="match status" value="1"/>
</dbReference>
<evidence type="ECO:0000313" key="10">
    <source>
        <dbReference type="EMBL" id="QSS64521.1"/>
    </source>
</evidence>
<evidence type="ECO:0000256" key="5">
    <source>
        <dbReference type="ARBA" id="ARBA00022989"/>
    </source>
</evidence>
<dbReference type="SMART" id="SM00679">
    <property type="entry name" value="CTNS"/>
    <property type="match status" value="2"/>
</dbReference>
<feature type="compositionally biased region" description="Low complexity" evidence="8">
    <location>
        <begin position="289"/>
        <end position="303"/>
    </location>
</feature>
<feature type="transmembrane region" description="Helical" evidence="9">
    <location>
        <begin position="211"/>
        <end position="230"/>
    </location>
</feature>
<proteinExistence type="inferred from homology"/>
<dbReference type="InterPro" id="IPR016817">
    <property type="entry name" value="MannP-dilichol_defect-1"/>
</dbReference>
<dbReference type="Gene3D" id="1.20.1280.290">
    <property type="match status" value="2"/>
</dbReference>
<accession>A0A8A1MF25</accession>
<comment type="similarity">
    <text evidence="7">Belongs to the MPDU1 (TC 2.A.43.3) family.</text>
</comment>
<keyword evidence="3 9" id="KW-0812">Transmembrane</keyword>
<dbReference type="FunFam" id="1.20.1280.290:FF:000006">
    <property type="entry name" value="mannose-P-dolichol utilization defect 1 protein"/>
    <property type="match status" value="1"/>
</dbReference>
<dbReference type="AlphaFoldDB" id="A0A8A1MF25"/>
<keyword evidence="4" id="KW-0677">Repeat</keyword>
<evidence type="ECO:0000256" key="8">
    <source>
        <dbReference type="SAM" id="MobiDB-lite"/>
    </source>
</evidence>
<evidence type="ECO:0000256" key="6">
    <source>
        <dbReference type="ARBA" id="ARBA00023136"/>
    </source>
</evidence>
<feature type="region of interest" description="Disordered" evidence="8">
    <location>
        <begin position="287"/>
        <end position="310"/>
    </location>
</feature>
<dbReference type="InterPro" id="IPR006603">
    <property type="entry name" value="PQ-loop_rpt"/>
</dbReference>